<feature type="chain" id="PRO_5024333096" description="DUF6268 domain-containing protein" evidence="1">
    <location>
        <begin position="29"/>
        <end position="314"/>
    </location>
</feature>
<dbReference type="EMBL" id="AP021875">
    <property type="protein sequence ID" value="BBO77626.1"/>
    <property type="molecule type" value="Genomic_DNA"/>
</dbReference>
<protein>
    <recommendedName>
        <fullName evidence="2">DUF6268 domain-containing protein</fullName>
    </recommendedName>
</protein>
<dbReference type="RefSeq" id="WP_155306352.1">
    <property type="nucleotide sequence ID" value="NZ_AP021875.1"/>
</dbReference>
<feature type="domain" description="DUF6268" evidence="2">
    <location>
        <begin position="86"/>
        <end position="280"/>
    </location>
</feature>
<sequence length="314" mass="34339">MRCPRQIFVLLGLSTILTAMAMTASAHAQSGDAGSARPAPPKYAFSFSYTPVYQFETDLDSGGEFDVERHFFRFDVTRIVNRQWAVGLGLSFDYERWDFSGIDGLAGIDLWDEIVRPGISLPIAYTTANQWRLMVIPSVEFAGASGAETDESLSYGAVISAMHAVGPNLKIGVGAGVFNRLDEWEAFPFLAIDWKIDDRFKVSNPFRAGIAGPAGLELVYTPTDRLELGVGGAFRSYRFRLDDSNAVPDGIGEVEFWAAFLRIGWRLGESYRLDINGGACIDGKISIDDEDGNDLGETGTDTAPFVGITLKGRF</sequence>
<dbReference type="SUPFAM" id="SSF56935">
    <property type="entry name" value="Porins"/>
    <property type="match status" value="1"/>
</dbReference>
<dbReference type="Proteomes" id="UP000427769">
    <property type="component" value="Chromosome"/>
</dbReference>
<reference evidence="3 4" key="1">
    <citation type="submission" date="2019-11" db="EMBL/GenBank/DDBJ databases">
        <title>Comparative genomics of hydrocarbon-degrading Desulfosarcina strains.</title>
        <authorList>
            <person name="Watanabe M."/>
            <person name="Kojima H."/>
            <person name="Fukui M."/>
        </authorList>
    </citation>
    <scope>NUCLEOTIDE SEQUENCE [LARGE SCALE GENOMIC DNA]</scope>
    <source>
        <strain evidence="3 4">PP31</strain>
    </source>
</reference>
<dbReference type="OrthoDB" id="190240at2"/>
<dbReference type="KEGG" id="dwd:DSCW_50430"/>
<dbReference type="InterPro" id="IPR046235">
    <property type="entry name" value="DUF6268"/>
</dbReference>
<feature type="signal peptide" evidence="1">
    <location>
        <begin position="1"/>
        <end position="28"/>
    </location>
</feature>
<evidence type="ECO:0000313" key="4">
    <source>
        <dbReference type="Proteomes" id="UP000427769"/>
    </source>
</evidence>
<evidence type="ECO:0000313" key="3">
    <source>
        <dbReference type="EMBL" id="BBO77626.1"/>
    </source>
</evidence>
<keyword evidence="4" id="KW-1185">Reference proteome</keyword>
<organism evidence="3 4">
    <name type="scientific">Desulfosarcina widdelii</name>
    <dbReference type="NCBI Taxonomy" id="947919"/>
    <lineage>
        <taxon>Bacteria</taxon>
        <taxon>Pseudomonadati</taxon>
        <taxon>Thermodesulfobacteriota</taxon>
        <taxon>Desulfobacteria</taxon>
        <taxon>Desulfobacterales</taxon>
        <taxon>Desulfosarcinaceae</taxon>
        <taxon>Desulfosarcina</taxon>
    </lineage>
</organism>
<accession>A0A5K7Z736</accession>
<evidence type="ECO:0000259" key="2">
    <source>
        <dbReference type="Pfam" id="PF19783"/>
    </source>
</evidence>
<dbReference type="AlphaFoldDB" id="A0A5K7Z736"/>
<gene>
    <name evidence="3" type="ORF">DSCW_50430</name>
</gene>
<proteinExistence type="predicted"/>
<dbReference type="Pfam" id="PF19783">
    <property type="entry name" value="DUF6268"/>
    <property type="match status" value="1"/>
</dbReference>
<keyword evidence="1" id="KW-0732">Signal</keyword>
<evidence type="ECO:0000256" key="1">
    <source>
        <dbReference type="SAM" id="SignalP"/>
    </source>
</evidence>
<name>A0A5K7Z736_9BACT</name>